<feature type="transmembrane region" description="Helical" evidence="6">
    <location>
        <begin position="45"/>
        <end position="66"/>
    </location>
</feature>
<dbReference type="PANTHER" id="PTHR38825">
    <property type="entry name" value="LYSINE EXPORTER PROTEIN (LYSE/YGGA)"/>
    <property type="match status" value="1"/>
</dbReference>
<reference evidence="7 8" key="1">
    <citation type="submission" date="2018-05" db="EMBL/GenBank/DDBJ databases">
        <title>Draft genome of Methanospirillum stamsii Pt1.</title>
        <authorList>
            <person name="Dueholm M.S."/>
            <person name="Nielsen P.H."/>
            <person name="Bakmann L.F."/>
            <person name="Otzen D.E."/>
        </authorList>
    </citation>
    <scope>NUCLEOTIDE SEQUENCE [LARGE SCALE GENOMIC DNA]</scope>
    <source>
        <strain evidence="7 8">Pt1</strain>
    </source>
</reference>
<protein>
    <submittedName>
        <fullName evidence="7">Lysine transporter LysE</fullName>
    </submittedName>
</protein>
<dbReference type="AlphaFoldDB" id="A0A2V2NE72"/>
<keyword evidence="3 6" id="KW-0812">Transmembrane</keyword>
<dbReference type="OrthoDB" id="121309at2157"/>
<dbReference type="EMBL" id="QGMZ01000016">
    <property type="protein sequence ID" value="PWR74667.1"/>
    <property type="molecule type" value="Genomic_DNA"/>
</dbReference>
<accession>A0A2V2NE72</accession>
<dbReference type="PANTHER" id="PTHR38825:SF1">
    <property type="entry name" value="TRANSPORTER, LYSE FAMILY"/>
    <property type="match status" value="1"/>
</dbReference>
<dbReference type="GO" id="GO:0005886">
    <property type="term" value="C:plasma membrane"/>
    <property type="evidence" value="ECO:0007669"/>
    <property type="project" value="UniProtKB-SubCell"/>
</dbReference>
<comment type="caution">
    <text evidence="7">The sequence shown here is derived from an EMBL/GenBank/DDBJ whole genome shotgun (WGS) entry which is preliminary data.</text>
</comment>
<keyword evidence="2" id="KW-1003">Cell membrane</keyword>
<keyword evidence="5 6" id="KW-0472">Membrane</keyword>
<proteinExistence type="predicted"/>
<feature type="transmembrane region" description="Helical" evidence="6">
    <location>
        <begin position="179"/>
        <end position="200"/>
    </location>
</feature>
<sequence length="210" mass="22222">MTLPELAMMGFFIGLTGALAPGPTLIATIQSALHIGWTSGPRVTLGHIIAEFGIVILIAAGVSSIPESAGPVIAWTGGIALITFGAMTLLGAGNAEISGIGVENKRTRPVIAGFVTSISNPYFWIWWFSVGSALLFSSLALGTAGLIAFICGHWMADLGWFTLVSVGIHRSRTVLSVRFYRSILVLCGISLVIFGLWFVIQINLPSLLHV</sequence>
<name>A0A2V2NE72_9EURY</name>
<dbReference type="Proteomes" id="UP000245934">
    <property type="component" value="Unassembled WGS sequence"/>
</dbReference>
<evidence type="ECO:0000256" key="5">
    <source>
        <dbReference type="ARBA" id="ARBA00023136"/>
    </source>
</evidence>
<feature type="transmembrane region" description="Helical" evidence="6">
    <location>
        <begin position="134"/>
        <end position="167"/>
    </location>
</feature>
<evidence type="ECO:0000256" key="4">
    <source>
        <dbReference type="ARBA" id="ARBA00022989"/>
    </source>
</evidence>
<dbReference type="GeneID" id="97608038"/>
<evidence type="ECO:0000256" key="6">
    <source>
        <dbReference type="SAM" id="Phobius"/>
    </source>
</evidence>
<feature type="transmembrane region" description="Helical" evidence="6">
    <location>
        <begin position="110"/>
        <end position="128"/>
    </location>
</feature>
<comment type="subcellular location">
    <subcellularLocation>
        <location evidence="1">Cell membrane</location>
        <topology evidence="1">Multi-pass membrane protein</topology>
    </subcellularLocation>
</comment>
<evidence type="ECO:0000256" key="1">
    <source>
        <dbReference type="ARBA" id="ARBA00004651"/>
    </source>
</evidence>
<organism evidence="7 8">
    <name type="scientific">Methanospirillum stamsii</name>
    <dbReference type="NCBI Taxonomy" id="1277351"/>
    <lineage>
        <taxon>Archaea</taxon>
        <taxon>Methanobacteriati</taxon>
        <taxon>Methanobacteriota</taxon>
        <taxon>Stenosarchaea group</taxon>
        <taxon>Methanomicrobia</taxon>
        <taxon>Methanomicrobiales</taxon>
        <taxon>Methanospirillaceae</taxon>
        <taxon>Methanospirillum</taxon>
    </lineage>
</organism>
<dbReference type="InterPro" id="IPR001123">
    <property type="entry name" value="LeuE-type"/>
</dbReference>
<keyword evidence="4 6" id="KW-1133">Transmembrane helix</keyword>
<gene>
    <name evidence="7" type="ORF">DLD82_08435</name>
</gene>
<dbReference type="GO" id="GO:0006865">
    <property type="term" value="P:amino acid transport"/>
    <property type="evidence" value="ECO:0007669"/>
    <property type="project" value="InterPro"/>
</dbReference>
<dbReference type="Pfam" id="PF01810">
    <property type="entry name" value="LysE"/>
    <property type="match status" value="1"/>
</dbReference>
<evidence type="ECO:0000313" key="8">
    <source>
        <dbReference type="Proteomes" id="UP000245934"/>
    </source>
</evidence>
<evidence type="ECO:0000256" key="2">
    <source>
        <dbReference type="ARBA" id="ARBA00022475"/>
    </source>
</evidence>
<feature type="transmembrane region" description="Helical" evidence="6">
    <location>
        <begin position="72"/>
        <end position="90"/>
    </location>
</feature>
<evidence type="ECO:0000256" key="3">
    <source>
        <dbReference type="ARBA" id="ARBA00022692"/>
    </source>
</evidence>
<evidence type="ECO:0000313" key="7">
    <source>
        <dbReference type="EMBL" id="PWR74667.1"/>
    </source>
</evidence>
<keyword evidence="8" id="KW-1185">Reference proteome</keyword>
<dbReference type="RefSeq" id="WP_109940747.1">
    <property type="nucleotide sequence ID" value="NZ_CP176366.1"/>
</dbReference>
<feature type="transmembrane region" description="Helical" evidence="6">
    <location>
        <begin position="6"/>
        <end position="33"/>
    </location>
</feature>